<comment type="subcellular location">
    <subcellularLocation>
        <location evidence="1">Spore core</location>
    </subcellularLocation>
</comment>
<comment type="similarity">
    <text evidence="1">Belongs to the Tlp family.</text>
</comment>
<dbReference type="NCBIfam" id="TIGR03090">
    <property type="entry name" value="SASP_tlp"/>
    <property type="match status" value="1"/>
</dbReference>
<sequence>MTDNHSHKPKPDDRRDNVEKLQSMVQDTIQNIEKAHETARFIDGEEKQAIEAKNKRREEAIEAMRNEIKDEYDALD</sequence>
<evidence type="ECO:0000256" key="2">
    <source>
        <dbReference type="SAM" id="Coils"/>
    </source>
</evidence>
<evidence type="ECO:0000313" key="4">
    <source>
        <dbReference type="Proteomes" id="UP001597451"/>
    </source>
</evidence>
<keyword evidence="2" id="KW-0175">Coiled coil</keyword>
<evidence type="ECO:0000256" key="1">
    <source>
        <dbReference type="HAMAP-Rule" id="MF_01506"/>
    </source>
</evidence>
<accession>A0ABW5Q4K7</accession>
<dbReference type="RefSeq" id="WP_379563993.1">
    <property type="nucleotide sequence ID" value="NZ_JBHUMX010000045.1"/>
</dbReference>
<dbReference type="HAMAP" id="MF_01506">
    <property type="entry name" value="Tlp"/>
    <property type="match status" value="1"/>
</dbReference>
<dbReference type="EMBL" id="JBHUMX010000045">
    <property type="protein sequence ID" value="MFD2630592.1"/>
    <property type="molecule type" value="Genomic_DNA"/>
</dbReference>
<gene>
    <name evidence="1 3" type="primary">tlp</name>
    <name evidence="3" type="ORF">ACFSUN_17635</name>
</gene>
<comment type="induction">
    <text evidence="1">Expressed only in the forespore compartment of sporulating cells.</text>
</comment>
<keyword evidence="4" id="KW-1185">Reference proteome</keyword>
<feature type="coiled-coil region" evidence="2">
    <location>
        <begin position="18"/>
        <end position="70"/>
    </location>
</feature>
<name>A0ABW5Q4K7_9BACI</name>
<protein>
    <recommendedName>
        <fullName evidence="1">Small, acid-soluble spore protein Tlp</fullName>
    </recommendedName>
</protein>
<proteinExistence type="evidence at transcript level"/>
<dbReference type="Pfam" id="PF19824">
    <property type="entry name" value="Tlp"/>
    <property type="match status" value="1"/>
</dbReference>
<keyword evidence="1" id="KW-0749">Sporulation</keyword>
<dbReference type="InterPro" id="IPR017524">
    <property type="entry name" value="SASP_thioredoxin-like"/>
</dbReference>
<reference evidence="4" key="1">
    <citation type="journal article" date="2019" name="Int. J. Syst. Evol. Microbiol.">
        <title>The Global Catalogue of Microorganisms (GCM) 10K type strain sequencing project: providing services to taxonomists for standard genome sequencing and annotation.</title>
        <authorList>
            <consortium name="The Broad Institute Genomics Platform"/>
            <consortium name="The Broad Institute Genome Sequencing Center for Infectious Disease"/>
            <person name="Wu L."/>
            <person name="Ma J."/>
        </authorList>
    </citation>
    <scope>NUCLEOTIDE SEQUENCE [LARGE SCALE GENOMIC DNA]</scope>
    <source>
        <strain evidence="4">TISTR 1858</strain>
    </source>
</reference>
<comment type="caution">
    <text evidence="3">The sequence shown here is derived from an EMBL/GenBank/DDBJ whole genome shotgun (WGS) entry which is preliminary data.</text>
</comment>
<dbReference type="Proteomes" id="UP001597451">
    <property type="component" value="Unassembled WGS sequence"/>
</dbReference>
<organism evidence="3 4">
    <name type="scientific">Oceanobacillus kapialis</name>
    <dbReference type="NCBI Taxonomy" id="481353"/>
    <lineage>
        <taxon>Bacteria</taxon>
        <taxon>Bacillati</taxon>
        <taxon>Bacillota</taxon>
        <taxon>Bacilli</taxon>
        <taxon>Bacillales</taxon>
        <taxon>Bacillaceae</taxon>
        <taxon>Oceanobacillus</taxon>
    </lineage>
</organism>
<evidence type="ECO:0000313" key="3">
    <source>
        <dbReference type="EMBL" id="MFD2630592.1"/>
    </source>
</evidence>